<sequence length="185" mass="21008">MPVCVFEGCFSGSKRKDKDRDPNVHLHRFPKDPELRKIWIQQIVRHGNVNKINCETGVVCSLHFSPHCIVEKSYAQQVASYSPKCLRKLKPDAIPMTNFGLEYDDIPYNDRTESLGTPPIKCSPSVIKTPSGYFKVTESEKEVNHHSDVNVGLVFSKLFNDLCDELEVGPLSGTPTDEPNHKYRY</sequence>
<evidence type="ECO:0000256" key="3">
    <source>
        <dbReference type="ARBA" id="ARBA00022833"/>
    </source>
</evidence>
<dbReference type="InterPro" id="IPR006612">
    <property type="entry name" value="THAP_Znf"/>
</dbReference>
<feature type="domain" description="THAP-type" evidence="6">
    <location>
        <begin position="1"/>
        <end position="98"/>
    </location>
</feature>
<dbReference type="OrthoDB" id="6593297at2759"/>
<dbReference type="AlphaFoldDB" id="A0A6G0W0H0"/>
<comment type="caution">
    <text evidence="7">The sequence shown here is derived from an EMBL/GenBank/DDBJ whole genome shotgun (WGS) entry which is preliminary data.</text>
</comment>
<organism evidence="7 8">
    <name type="scientific">Aphis craccivora</name>
    <name type="common">Cowpea aphid</name>
    <dbReference type="NCBI Taxonomy" id="307492"/>
    <lineage>
        <taxon>Eukaryota</taxon>
        <taxon>Metazoa</taxon>
        <taxon>Ecdysozoa</taxon>
        <taxon>Arthropoda</taxon>
        <taxon>Hexapoda</taxon>
        <taxon>Insecta</taxon>
        <taxon>Pterygota</taxon>
        <taxon>Neoptera</taxon>
        <taxon>Paraneoptera</taxon>
        <taxon>Hemiptera</taxon>
        <taxon>Sternorrhyncha</taxon>
        <taxon>Aphidomorpha</taxon>
        <taxon>Aphidoidea</taxon>
        <taxon>Aphididae</taxon>
        <taxon>Aphidini</taxon>
        <taxon>Aphis</taxon>
        <taxon>Aphis</taxon>
    </lineage>
</organism>
<evidence type="ECO:0000256" key="4">
    <source>
        <dbReference type="ARBA" id="ARBA00023125"/>
    </source>
</evidence>
<evidence type="ECO:0000256" key="5">
    <source>
        <dbReference type="PROSITE-ProRule" id="PRU00309"/>
    </source>
</evidence>
<dbReference type="SMART" id="SM00692">
    <property type="entry name" value="DM3"/>
    <property type="match status" value="1"/>
</dbReference>
<evidence type="ECO:0000256" key="2">
    <source>
        <dbReference type="ARBA" id="ARBA00022771"/>
    </source>
</evidence>
<dbReference type="PANTHER" id="PTHR46600:SF11">
    <property type="entry name" value="THAP DOMAIN-CONTAINING PROTEIN 10"/>
    <property type="match status" value="1"/>
</dbReference>
<accession>A0A6G0W0H0</accession>
<reference evidence="7 8" key="1">
    <citation type="submission" date="2019-08" db="EMBL/GenBank/DDBJ databases">
        <title>Whole genome of Aphis craccivora.</title>
        <authorList>
            <person name="Voronova N.V."/>
            <person name="Shulinski R.S."/>
            <person name="Bandarenka Y.V."/>
            <person name="Zhorov D.G."/>
            <person name="Warner D."/>
        </authorList>
    </citation>
    <scope>NUCLEOTIDE SEQUENCE [LARGE SCALE GENOMIC DNA]</scope>
    <source>
        <strain evidence="7">180601</strain>
        <tissue evidence="7">Whole Body</tissue>
    </source>
</reference>
<dbReference type="SUPFAM" id="SSF57716">
    <property type="entry name" value="Glucocorticoid receptor-like (DNA-binding domain)"/>
    <property type="match status" value="1"/>
</dbReference>
<proteinExistence type="predicted"/>
<keyword evidence="8" id="KW-1185">Reference proteome</keyword>
<dbReference type="SMART" id="SM00980">
    <property type="entry name" value="THAP"/>
    <property type="match status" value="1"/>
</dbReference>
<dbReference type="Proteomes" id="UP000478052">
    <property type="component" value="Unassembled WGS sequence"/>
</dbReference>
<evidence type="ECO:0000313" key="8">
    <source>
        <dbReference type="Proteomes" id="UP000478052"/>
    </source>
</evidence>
<keyword evidence="2 5" id="KW-0863">Zinc-finger</keyword>
<dbReference type="PANTHER" id="PTHR46600">
    <property type="entry name" value="THAP DOMAIN-CONTAINING"/>
    <property type="match status" value="1"/>
</dbReference>
<gene>
    <name evidence="7" type="ORF">FWK35_00027275</name>
</gene>
<evidence type="ECO:0000259" key="6">
    <source>
        <dbReference type="PROSITE" id="PS50950"/>
    </source>
</evidence>
<dbReference type="EMBL" id="VUJU01009887">
    <property type="protein sequence ID" value="KAF0717047.1"/>
    <property type="molecule type" value="Genomic_DNA"/>
</dbReference>
<dbReference type="GO" id="GO:0008270">
    <property type="term" value="F:zinc ion binding"/>
    <property type="evidence" value="ECO:0007669"/>
    <property type="project" value="UniProtKB-KW"/>
</dbReference>
<name>A0A6G0W0H0_APHCR</name>
<evidence type="ECO:0000313" key="7">
    <source>
        <dbReference type="EMBL" id="KAF0717047.1"/>
    </source>
</evidence>
<dbReference type="PROSITE" id="PS50950">
    <property type="entry name" value="ZF_THAP"/>
    <property type="match status" value="1"/>
</dbReference>
<dbReference type="Pfam" id="PF05485">
    <property type="entry name" value="THAP"/>
    <property type="match status" value="1"/>
</dbReference>
<keyword evidence="3" id="KW-0862">Zinc</keyword>
<keyword evidence="4 5" id="KW-0238">DNA-binding</keyword>
<protein>
    <submittedName>
        <fullName evidence="7">THAP-type domain-containing protein</fullName>
    </submittedName>
</protein>
<dbReference type="InterPro" id="IPR026516">
    <property type="entry name" value="THAP1/10"/>
</dbReference>
<evidence type="ECO:0000256" key="1">
    <source>
        <dbReference type="ARBA" id="ARBA00022723"/>
    </source>
</evidence>
<keyword evidence="1" id="KW-0479">Metal-binding</keyword>
<dbReference type="GO" id="GO:0043565">
    <property type="term" value="F:sequence-specific DNA binding"/>
    <property type="evidence" value="ECO:0007669"/>
    <property type="project" value="InterPro"/>
</dbReference>